<dbReference type="EMBL" id="CP019607">
    <property type="protein sequence ID" value="AQP49975.1"/>
    <property type="molecule type" value="Genomic_DNA"/>
</dbReference>
<proteinExistence type="predicted"/>
<sequence length="150" mass="16872">MEAGSVFAVPLPDGTYAFGRLMNAKDGATIAEFFRARRKTPEFAPEILQSGRLFGPVGVLIGEIEGPNRKRPWKVIHKDPEYYPSDLYDIPFFRGTGAGTWRYFTLNDDREILGPVADKDVGSWKVASVLPQYADEITDMIVWNMEQQGL</sequence>
<dbReference type="KEGG" id="tfa:BW733_03095"/>
<dbReference type="STRING" id="399497.BW733_03095"/>
<keyword evidence="2" id="KW-1185">Reference proteome</keyword>
<organism evidence="1 2">
    <name type="scientific">Tessaracoccus flavescens</name>
    <dbReference type="NCBI Taxonomy" id="399497"/>
    <lineage>
        <taxon>Bacteria</taxon>
        <taxon>Bacillati</taxon>
        <taxon>Actinomycetota</taxon>
        <taxon>Actinomycetes</taxon>
        <taxon>Propionibacteriales</taxon>
        <taxon>Propionibacteriaceae</taxon>
        <taxon>Tessaracoccus</taxon>
    </lineage>
</organism>
<accession>A0A1Q2CV36</accession>
<evidence type="ECO:0000313" key="1">
    <source>
        <dbReference type="EMBL" id="AQP49975.1"/>
    </source>
</evidence>
<reference evidence="1 2" key="1">
    <citation type="journal article" date="2008" name="Int. J. Syst. Evol. Microbiol.">
        <title>Tessaracoccus flavescens sp. nov., isolated from marine sediment.</title>
        <authorList>
            <person name="Lee D.W."/>
            <person name="Lee S.D."/>
        </authorList>
    </citation>
    <scope>NUCLEOTIDE SEQUENCE [LARGE SCALE GENOMIC DNA]</scope>
    <source>
        <strain evidence="1 2">SST-39T</strain>
    </source>
</reference>
<dbReference type="InterPro" id="IPR029278">
    <property type="entry name" value="Imm26"/>
</dbReference>
<protein>
    <submittedName>
        <fullName evidence="1">Uncharacterized protein</fullName>
    </submittedName>
</protein>
<dbReference type="Pfam" id="PF15428">
    <property type="entry name" value="Imm26"/>
    <property type="match status" value="1"/>
</dbReference>
<dbReference type="Proteomes" id="UP000188235">
    <property type="component" value="Chromosome"/>
</dbReference>
<name>A0A1Q2CV36_9ACTN</name>
<dbReference type="AlphaFoldDB" id="A0A1Q2CV36"/>
<gene>
    <name evidence="1" type="ORF">BW733_03095</name>
</gene>
<evidence type="ECO:0000313" key="2">
    <source>
        <dbReference type="Proteomes" id="UP000188235"/>
    </source>
</evidence>